<proteinExistence type="predicted"/>
<keyword evidence="3" id="KW-0408">Iron</keyword>
<accession>A0AA35Q4F6</accession>
<dbReference type="GO" id="GO:0005506">
    <property type="term" value="F:iron ion binding"/>
    <property type="evidence" value="ECO:0007669"/>
    <property type="project" value="InterPro"/>
</dbReference>
<name>A0AA35Q4F6_9HYPO</name>
<keyword evidence="2" id="KW-0479">Metal-binding</keyword>
<keyword evidence="6" id="KW-1185">Reference proteome</keyword>
<evidence type="ECO:0000313" key="6">
    <source>
        <dbReference type="Proteomes" id="UP001160390"/>
    </source>
</evidence>
<gene>
    <name evidence="5" type="ORF">CCHLO57077_00013608</name>
</gene>
<dbReference type="InterPro" id="IPR036396">
    <property type="entry name" value="Cyt_P450_sf"/>
</dbReference>
<feature type="region of interest" description="Disordered" evidence="4">
    <location>
        <begin position="181"/>
        <end position="205"/>
    </location>
</feature>
<sequence>MYSIQSPELAKTPYAINSKFAKTDWYDAWRHPDPRKWTLFPERDLARHADTRKPFQSLYSMSSLVNYEPFVDECTALFSGQLTKYADRGEAIEIGHWFQCYAFDVIGNITFSQRFGFLDSGDDVANLPKALASVLCYGALVGIDGKWHPLVFKISTWLGLGDATGRNNLMQYVSDRIEEREDKRSKAEVAGEDAPSDRSKPADFLDRLTLANKQEPEKVRIPRVRDGPVQYHRRERYHCHQLVSHPLLSDP</sequence>
<dbReference type="InterPro" id="IPR001128">
    <property type="entry name" value="Cyt_P450"/>
</dbReference>
<protein>
    <submittedName>
        <fullName evidence="5">Uncharacterized protein</fullName>
    </submittedName>
</protein>
<dbReference type="Gene3D" id="1.10.630.10">
    <property type="entry name" value="Cytochrome P450"/>
    <property type="match status" value="1"/>
</dbReference>
<dbReference type="EMBL" id="CABFNP030001099">
    <property type="protein sequence ID" value="CAI6091322.1"/>
    <property type="molecule type" value="Genomic_DNA"/>
</dbReference>
<evidence type="ECO:0000256" key="3">
    <source>
        <dbReference type="ARBA" id="ARBA00023004"/>
    </source>
</evidence>
<evidence type="ECO:0000256" key="1">
    <source>
        <dbReference type="ARBA" id="ARBA00022617"/>
    </source>
</evidence>
<dbReference type="Pfam" id="PF00067">
    <property type="entry name" value="p450"/>
    <property type="match status" value="1"/>
</dbReference>
<dbReference type="PANTHER" id="PTHR24305">
    <property type="entry name" value="CYTOCHROME P450"/>
    <property type="match status" value="1"/>
</dbReference>
<evidence type="ECO:0000313" key="5">
    <source>
        <dbReference type="EMBL" id="CAI6091322.1"/>
    </source>
</evidence>
<reference evidence="5" key="1">
    <citation type="submission" date="2023-01" db="EMBL/GenBank/DDBJ databases">
        <authorList>
            <person name="Piombo E."/>
        </authorList>
    </citation>
    <scope>NUCLEOTIDE SEQUENCE</scope>
</reference>
<dbReference type="Proteomes" id="UP001160390">
    <property type="component" value="Unassembled WGS sequence"/>
</dbReference>
<comment type="caution">
    <text evidence="5">The sequence shown here is derived from an EMBL/GenBank/DDBJ whole genome shotgun (WGS) entry which is preliminary data.</text>
</comment>
<organism evidence="5 6">
    <name type="scientific">Clonostachys chloroleuca</name>
    <dbReference type="NCBI Taxonomy" id="1926264"/>
    <lineage>
        <taxon>Eukaryota</taxon>
        <taxon>Fungi</taxon>
        <taxon>Dikarya</taxon>
        <taxon>Ascomycota</taxon>
        <taxon>Pezizomycotina</taxon>
        <taxon>Sordariomycetes</taxon>
        <taxon>Hypocreomycetidae</taxon>
        <taxon>Hypocreales</taxon>
        <taxon>Bionectriaceae</taxon>
        <taxon>Clonostachys</taxon>
    </lineage>
</organism>
<dbReference type="GO" id="GO:0016705">
    <property type="term" value="F:oxidoreductase activity, acting on paired donors, with incorporation or reduction of molecular oxygen"/>
    <property type="evidence" value="ECO:0007669"/>
    <property type="project" value="InterPro"/>
</dbReference>
<evidence type="ECO:0000256" key="2">
    <source>
        <dbReference type="ARBA" id="ARBA00022723"/>
    </source>
</evidence>
<dbReference type="AlphaFoldDB" id="A0AA35Q4F6"/>
<dbReference type="InterPro" id="IPR050121">
    <property type="entry name" value="Cytochrome_P450_monoxygenase"/>
</dbReference>
<dbReference type="GO" id="GO:0020037">
    <property type="term" value="F:heme binding"/>
    <property type="evidence" value="ECO:0007669"/>
    <property type="project" value="InterPro"/>
</dbReference>
<dbReference type="PANTHER" id="PTHR24305:SF190">
    <property type="entry name" value="P450, PUTATIVE (EUROFUNG)-RELATED"/>
    <property type="match status" value="1"/>
</dbReference>
<dbReference type="SUPFAM" id="SSF48264">
    <property type="entry name" value="Cytochrome P450"/>
    <property type="match status" value="1"/>
</dbReference>
<dbReference type="GO" id="GO:0004497">
    <property type="term" value="F:monooxygenase activity"/>
    <property type="evidence" value="ECO:0007669"/>
    <property type="project" value="InterPro"/>
</dbReference>
<keyword evidence="1" id="KW-0349">Heme</keyword>
<feature type="non-terminal residue" evidence="5">
    <location>
        <position position="251"/>
    </location>
</feature>
<evidence type="ECO:0000256" key="4">
    <source>
        <dbReference type="SAM" id="MobiDB-lite"/>
    </source>
</evidence>